<dbReference type="Gene3D" id="1.10.10.60">
    <property type="entry name" value="Homeodomain-like"/>
    <property type="match status" value="1"/>
</dbReference>
<evidence type="ECO:0000256" key="3">
    <source>
        <dbReference type="ARBA" id="ARBA00023163"/>
    </source>
</evidence>
<keyword evidence="3" id="KW-0804">Transcription</keyword>
<organism evidence="7 8">
    <name type="scientific">Bifidobacterium ruminantium</name>
    <dbReference type="NCBI Taxonomy" id="78346"/>
    <lineage>
        <taxon>Bacteria</taxon>
        <taxon>Bacillati</taxon>
        <taxon>Actinomycetota</taxon>
        <taxon>Actinomycetes</taxon>
        <taxon>Bifidobacteriales</taxon>
        <taxon>Bifidobacteriaceae</taxon>
        <taxon>Bifidobacterium</taxon>
    </lineage>
</organism>
<evidence type="ECO:0000256" key="4">
    <source>
        <dbReference type="PROSITE-ProRule" id="PRU00335"/>
    </source>
</evidence>
<feature type="domain" description="HTH tetR-type" evidence="6">
    <location>
        <begin position="62"/>
        <end position="122"/>
    </location>
</feature>
<dbReference type="AlphaFoldDB" id="A0A087CVR1"/>
<dbReference type="Proteomes" id="UP000029078">
    <property type="component" value="Unassembled WGS sequence"/>
</dbReference>
<evidence type="ECO:0000256" key="5">
    <source>
        <dbReference type="SAM" id="MobiDB-lite"/>
    </source>
</evidence>
<dbReference type="SUPFAM" id="SSF48498">
    <property type="entry name" value="Tetracyclin repressor-like, C-terminal domain"/>
    <property type="match status" value="1"/>
</dbReference>
<dbReference type="PANTHER" id="PTHR30055">
    <property type="entry name" value="HTH-TYPE TRANSCRIPTIONAL REGULATOR RUTR"/>
    <property type="match status" value="1"/>
</dbReference>
<accession>A0A087CVR1</accession>
<dbReference type="PANTHER" id="PTHR30055:SF234">
    <property type="entry name" value="HTH-TYPE TRANSCRIPTIONAL REGULATOR BETI"/>
    <property type="match status" value="1"/>
</dbReference>
<evidence type="ECO:0000259" key="6">
    <source>
        <dbReference type="PROSITE" id="PS50977"/>
    </source>
</evidence>
<evidence type="ECO:0000313" key="8">
    <source>
        <dbReference type="Proteomes" id="UP000029078"/>
    </source>
</evidence>
<dbReference type="InterPro" id="IPR050109">
    <property type="entry name" value="HTH-type_TetR-like_transc_reg"/>
</dbReference>
<dbReference type="STRING" id="78346.BRUM_0494"/>
<dbReference type="PRINTS" id="PR00455">
    <property type="entry name" value="HTHTETR"/>
</dbReference>
<gene>
    <name evidence="7" type="ORF">BRUM_0494</name>
</gene>
<dbReference type="RefSeq" id="WP_420312509.1">
    <property type="nucleotide sequence ID" value="NZ_JGZL01000012.1"/>
</dbReference>
<name>A0A087CVR1_BIFRU</name>
<evidence type="ECO:0000256" key="1">
    <source>
        <dbReference type="ARBA" id="ARBA00023015"/>
    </source>
</evidence>
<dbReference type="GO" id="GO:0000976">
    <property type="term" value="F:transcription cis-regulatory region binding"/>
    <property type="evidence" value="ECO:0007669"/>
    <property type="project" value="TreeGrafter"/>
</dbReference>
<dbReference type="Pfam" id="PF00440">
    <property type="entry name" value="TetR_N"/>
    <property type="match status" value="1"/>
</dbReference>
<evidence type="ECO:0000313" key="7">
    <source>
        <dbReference type="EMBL" id="KFI87361.1"/>
    </source>
</evidence>
<feature type="DNA-binding region" description="H-T-H motif" evidence="4">
    <location>
        <begin position="85"/>
        <end position="104"/>
    </location>
</feature>
<keyword evidence="2 4" id="KW-0238">DNA-binding</keyword>
<proteinExistence type="predicted"/>
<dbReference type="EMBL" id="JGZL01000012">
    <property type="protein sequence ID" value="KFI87361.1"/>
    <property type="molecule type" value="Genomic_DNA"/>
</dbReference>
<sequence>MMGASMGTPMPGAPCTGAPETGRGNSSGSLPGSLPGTVKGAVQDAVEGVVSKARGRREQLREQTDRKIMRATLEILISDGIGAVTIEEVARRSGVAKTTIYRRYRNADDLLQRIQVEVAGLPDFDDLQPSRDGLRVMLQRIQGCFDSELGLKAVGVVLTSDNDSLKAITTQVLEPAEQRFMGFMQRGIRAGVFRDGLDCKFLFSTVLGSMLACKALAEHKPDMGQEAGSWADRMAALLWPNVCADTNR</sequence>
<dbReference type="PROSITE" id="PS50977">
    <property type="entry name" value="HTH_TETR_2"/>
    <property type="match status" value="1"/>
</dbReference>
<dbReference type="GO" id="GO:0003700">
    <property type="term" value="F:DNA-binding transcription factor activity"/>
    <property type="evidence" value="ECO:0007669"/>
    <property type="project" value="TreeGrafter"/>
</dbReference>
<comment type="caution">
    <text evidence="7">The sequence shown here is derived from an EMBL/GenBank/DDBJ whole genome shotgun (WGS) entry which is preliminary data.</text>
</comment>
<reference evidence="7 8" key="1">
    <citation type="submission" date="2014-03" db="EMBL/GenBank/DDBJ databases">
        <title>Genomics of Bifidobacteria.</title>
        <authorList>
            <person name="Ventura M."/>
            <person name="Milani C."/>
            <person name="Lugli G.A."/>
        </authorList>
    </citation>
    <scope>NUCLEOTIDE SEQUENCE [LARGE SCALE GENOMIC DNA]</scope>
    <source>
        <strain evidence="7 8">LMG 21811</strain>
    </source>
</reference>
<dbReference type="Gene3D" id="1.10.357.10">
    <property type="entry name" value="Tetracycline Repressor, domain 2"/>
    <property type="match status" value="1"/>
</dbReference>
<dbReference type="InterPro" id="IPR001647">
    <property type="entry name" value="HTH_TetR"/>
</dbReference>
<evidence type="ECO:0000256" key="2">
    <source>
        <dbReference type="ARBA" id="ARBA00023125"/>
    </source>
</evidence>
<protein>
    <submittedName>
        <fullName evidence="7">Transcriptional regulator, TetR family</fullName>
    </submittedName>
</protein>
<dbReference type="SUPFAM" id="SSF46689">
    <property type="entry name" value="Homeodomain-like"/>
    <property type="match status" value="1"/>
</dbReference>
<keyword evidence="1" id="KW-0805">Transcription regulation</keyword>
<feature type="region of interest" description="Disordered" evidence="5">
    <location>
        <begin position="1"/>
        <end position="38"/>
    </location>
</feature>
<dbReference type="InterPro" id="IPR009057">
    <property type="entry name" value="Homeodomain-like_sf"/>
</dbReference>
<feature type="compositionally biased region" description="Low complexity" evidence="5">
    <location>
        <begin position="24"/>
        <end position="36"/>
    </location>
</feature>
<dbReference type="InterPro" id="IPR036271">
    <property type="entry name" value="Tet_transcr_reg_TetR-rel_C_sf"/>
</dbReference>
<dbReference type="eggNOG" id="COG1309">
    <property type="taxonomic scope" value="Bacteria"/>
</dbReference>
<keyword evidence="8" id="KW-1185">Reference proteome</keyword>